<dbReference type="PROSITE" id="PS51833">
    <property type="entry name" value="HDOD"/>
    <property type="match status" value="1"/>
</dbReference>
<evidence type="ECO:0000313" key="2">
    <source>
        <dbReference type="EMBL" id="GGJ97492.1"/>
    </source>
</evidence>
<accession>A0A917PXJ4</accession>
<sequence>MPDKHSIPNNQGAWLKQLDAVRLPIPAERHLQVRRALGDSRRTIRDIADLIQGSPALALAVLREVNKRQNGLGDPAESLEVALTRLGLKNAEALLERLPSVPEADIPPALRQLQAISQHACQQANGLFASRLARLWQDIHWGSLLFLAPLWTLAAAHPRLFEEWERRVLANDEPPVLVERELLGTSLMPLCLKLAERWHLPDWIVQGYRLLVEDRRLLAKALHVARDTDHPLARQQRLDEDENLRRWLTQPANTIVLANGLALSSYHAWDSPHSMRWQRLTALYMQVELDELQQQVHQLAVHSARQQKQQDLWHPAEALLWPWHARRLGPSTETADAPTTQPATSDAVEWKALCANLLSTPSPFVNVLQLSSAARDAVVAGGMRRVMIFVADRTQSALLGQQGHGLSADSAGLKLEAAQSQVVRRLLAGAGQLRLSPANVAQFSPLLPGNLKALFPSEHLVLRSIALNGKVAFVLVADQDGLPLSDASLQIFGKTAQCIERALMLFAGRSARG</sequence>
<comment type="caution">
    <text evidence="2">The sequence shown here is derived from an EMBL/GenBank/DDBJ whole genome shotgun (WGS) entry which is preliminary data.</text>
</comment>
<dbReference type="EMBL" id="BMPO01000005">
    <property type="protein sequence ID" value="GGJ97492.1"/>
    <property type="molecule type" value="Genomic_DNA"/>
</dbReference>
<organism evidence="2 3">
    <name type="scientific">Pseudomonas matsuisoli</name>
    <dbReference type="NCBI Taxonomy" id="1515666"/>
    <lineage>
        <taxon>Bacteria</taxon>
        <taxon>Pseudomonadati</taxon>
        <taxon>Pseudomonadota</taxon>
        <taxon>Gammaproteobacteria</taxon>
        <taxon>Pseudomonadales</taxon>
        <taxon>Pseudomonadaceae</taxon>
        <taxon>Pseudomonas</taxon>
    </lineage>
</organism>
<dbReference type="Pfam" id="PF08668">
    <property type="entry name" value="HDOD"/>
    <property type="match status" value="1"/>
</dbReference>
<dbReference type="Proteomes" id="UP000635983">
    <property type="component" value="Unassembled WGS sequence"/>
</dbReference>
<dbReference type="InterPro" id="IPR013976">
    <property type="entry name" value="HDOD"/>
</dbReference>
<dbReference type="SUPFAM" id="SSF109604">
    <property type="entry name" value="HD-domain/PDEase-like"/>
    <property type="match status" value="1"/>
</dbReference>
<evidence type="ECO:0000259" key="1">
    <source>
        <dbReference type="PROSITE" id="PS51833"/>
    </source>
</evidence>
<dbReference type="RefSeq" id="WP_188983499.1">
    <property type="nucleotide sequence ID" value="NZ_BMPO01000005.1"/>
</dbReference>
<dbReference type="Gene3D" id="1.10.3210.10">
    <property type="entry name" value="Hypothetical protein af1432"/>
    <property type="match status" value="1"/>
</dbReference>
<gene>
    <name evidence="2" type="ORF">GCM10009304_24220</name>
</gene>
<name>A0A917PXJ4_9PSED</name>
<dbReference type="AlphaFoldDB" id="A0A917PXJ4"/>
<evidence type="ECO:0000313" key="3">
    <source>
        <dbReference type="Proteomes" id="UP000635983"/>
    </source>
</evidence>
<feature type="domain" description="HDOD" evidence="1">
    <location>
        <begin position="23"/>
        <end position="214"/>
    </location>
</feature>
<proteinExistence type="predicted"/>
<reference evidence="2" key="2">
    <citation type="submission" date="2020-09" db="EMBL/GenBank/DDBJ databases">
        <authorList>
            <person name="Sun Q."/>
            <person name="Ohkuma M."/>
        </authorList>
    </citation>
    <scope>NUCLEOTIDE SEQUENCE</scope>
    <source>
        <strain evidence="2">JCM 30078</strain>
    </source>
</reference>
<protein>
    <submittedName>
        <fullName evidence="2">HDOD domain-containing protein</fullName>
    </submittedName>
</protein>
<keyword evidence="3" id="KW-1185">Reference proteome</keyword>
<reference evidence="2" key="1">
    <citation type="journal article" date="2014" name="Int. J. Syst. Evol. Microbiol.">
        <title>Complete genome sequence of Corynebacterium casei LMG S-19264T (=DSM 44701T), isolated from a smear-ripened cheese.</title>
        <authorList>
            <consortium name="US DOE Joint Genome Institute (JGI-PGF)"/>
            <person name="Walter F."/>
            <person name="Albersmeier A."/>
            <person name="Kalinowski J."/>
            <person name="Ruckert C."/>
        </authorList>
    </citation>
    <scope>NUCLEOTIDE SEQUENCE</scope>
    <source>
        <strain evidence="2">JCM 30078</strain>
    </source>
</reference>